<comment type="cofactor">
    <cofactor evidence="9">
        <name>Mg(2+)</name>
        <dbReference type="ChEBI" id="CHEBI:18420"/>
    </cofactor>
    <cofactor evidence="9">
        <name>Mn(2+)</name>
        <dbReference type="ChEBI" id="CHEBI:29035"/>
    </cofactor>
    <text evidence="9">Probably binds two magnesium or manganese ions per subunit.</text>
</comment>
<dbReference type="PANTHER" id="PTHR22748:SF26">
    <property type="entry name" value="ENDONUCLEASE_EXONUCLEASE_PHOSPHATASE DOMAIN-CONTAINING PROTEIN"/>
    <property type="match status" value="1"/>
</dbReference>
<dbReference type="EC" id="3.1.11.2" evidence="3"/>
<feature type="domain" description="Endonuclease/exonuclease/phosphatase" evidence="11">
    <location>
        <begin position="5"/>
        <end position="146"/>
    </location>
</feature>
<dbReference type="GO" id="GO:0005634">
    <property type="term" value="C:nucleus"/>
    <property type="evidence" value="ECO:0007669"/>
    <property type="project" value="TreeGrafter"/>
</dbReference>
<evidence type="ECO:0000313" key="13">
    <source>
        <dbReference type="Proteomes" id="UP000257200"/>
    </source>
</evidence>
<dbReference type="InterPro" id="IPR004808">
    <property type="entry name" value="AP_endonuc_1"/>
</dbReference>
<evidence type="ECO:0000256" key="5">
    <source>
        <dbReference type="ARBA" id="ARBA00022763"/>
    </source>
</evidence>
<feature type="site" description="Transition state stabilizer" evidence="10">
    <location>
        <position position="142"/>
    </location>
</feature>
<keyword evidence="9" id="KW-0464">Manganese</keyword>
<dbReference type="GO" id="GO:0006284">
    <property type="term" value="P:base-excision repair"/>
    <property type="evidence" value="ECO:0007669"/>
    <property type="project" value="TreeGrafter"/>
</dbReference>
<evidence type="ECO:0000259" key="11">
    <source>
        <dbReference type="Pfam" id="PF03372"/>
    </source>
</evidence>
<keyword evidence="7 9" id="KW-0460">Magnesium</keyword>
<dbReference type="GO" id="GO:0008311">
    <property type="term" value="F:double-stranded DNA 3'-5' DNA exonuclease activity"/>
    <property type="evidence" value="ECO:0007669"/>
    <property type="project" value="UniProtKB-EC"/>
</dbReference>
<dbReference type="InterPro" id="IPR036691">
    <property type="entry name" value="Endo/exonu/phosph_ase_sf"/>
</dbReference>
<dbReference type="Ensembl" id="ENSAPOT00000010144.1">
    <property type="protein sequence ID" value="ENSAPOP00000004381.1"/>
    <property type="gene ID" value="ENSAPOG00000005976.1"/>
</dbReference>
<evidence type="ECO:0000256" key="3">
    <source>
        <dbReference type="ARBA" id="ARBA00012115"/>
    </source>
</evidence>
<keyword evidence="5" id="KW-0227">DNA damage</keyword>
<dbReference type="InterPro" id="IPR005135">
    <property type="entry name" value="Endo/exonuclease/phosphatase"/>
</dbReference>
<protein>
    <recommendedName>
        <fullName evidence="3">exodeoxyribonuclease III</fullName>
        <ecNumber evidence="3">3.1.11.2</ecNumber>
    </recommendedName>
</protein>
<accession>A0A3Q1EIT7</accession>
<keyword evidence="8" id="KW-0234">DNA repair</keyword>
<dbReference type="PANTHER" id="PTHR22748">
    <property type="entry name" value="AP ENDONUCLEASE"/>
    <property type="match status" value="1"/>
</dbReference>
<keyword evidence="4 9" id="KW-0479">Metal-binding</keyword>
<evidence type="ECO:0000256" key="9">
    <source>
        <dbReference type="PIRSR" id="PIRSR604808-2"/>
    </source>
</evidence>
<dbReference type="STRING" id="80966.ENSAPOP00000004381"/>
<dbReference type="Pfam" id="PF03372">
    <property type="entry name" value="Exo_endo_phos"/>
    <property type="match status" value="1"/>
</dbReference>
<sequence>MVNFISLNVNGLLSTLKQNKLLTKLKRENIDIAFLQDTHMPGKEHERLKKHGFKYMFSSSNGSKHTRGVAILMSGKLVYEHISTSKDREGRFILIKGRLNRNLFTLYNVYIPPGSKSEFYIQILDRIATEAQGTLICRGDFNITLNPHLDSWRRRISQSQKTTKKLTSMISELGLILRKQNWRDPEVHIY</sequence>
<dbReference type="GO" id="GO:0046872">
    <property type="term" value="F:metal ion binding"/>
    <property type="evidence" value="ECO:0007669"/>
    <property type="project" value="UniProtKB-KW"/>
</dbReference>
<proteinExistence type="inferred from homology"/>
<evidence type="ECO:0000256" key="7">
    <source>
        <dbReference type="ARBA" id="ARBA00022842"/>
    </source>
</evidence>
<feature type="binding site" evidence="9">
    <location>
        <position position="140"/>
    </location>
    <ligand>
        <name>Mg(2+)</name>
        <dbReference type="ChEBI" id="CHEBI:18420"/>
        <label>1</label>
    </ligand>
</feature>
<evidence type="ECO:0000256" key="10">
    <source>
        <dbReference type="PIRSR" id="PIRSR604808-3"/>
    </source>
</evidence>
<organism evidence="12 13">
    <name type="scientific">Acanthochromis polyacanthus</name>
    <name type="common">spiny chromis</name>
    <dbReference type="NCBI Taxonomy" id="80966"/>
    <lineage>
        <taxon>Eukaryota</taxon>
        <taxon>Metazoa</taxon>
        <taxon>Chordata</taxon>
        <taxon>Craniata</taxon>
        <taxon>Vertebrata</taxon>
        <taxon>Euteleostomi</taxon>
        <taxon>Actinopterygii</taxon>
        <taxon>Neopterygii</taxon>
        <taxon>Teleostei</taxon>
        <taxon>Neoteleostei</taxon>
        <taxon>Acanthomorphata</taxon>
        <taxon>Ovalentaria</taxon>
        <taxon>Pomacentridae</taxon>
        <taxon>Acanthochromis</taxon>
    </lineage>
</organism>
<dbReference type="GO" id="GO:0003906">
    <property type="term" value="F:DNA-(apurinic or apyrimidinic site) endonuclease activity"/>
    <property type="evidence" value="ECO:0007669"/>
    <property type="project" value="TreeGrafter"/>
</dbReference>
<comment type="similarity">
    <text evidence="2">Belongs to the DNA repair enzymes AP/ExoA family.</text>
</comment>
<evidence type="ECO:0000256" key="2">
    <source>
        <dbReference type="ARBA" id="ARBA00007092"/>
    </source>
</evidence>
<dbReference type="SUPFAM" id="SSF56219">
    <property type="entry name" value="DNase I-like"/>
    <property type="match status" value="1"/>
</dbReference>
<reference evidence="12" key="2">
    <citation type="submission" date="2025-09" db="UniProtKB">
        <authorList>
            <consortium name="Ensembl"/>
        </authorList>
    </citation>
    <scope>IDENTIFICATION</scope>
</reference>
<feature type="binding site" evidence="9">
    <location>
        <position position="142"/>
    </location>
    <ligand>
        <name>Mg(2+)</name>
        <dbReference type="ChEBI" id="CHEBI:18420"/>
        <label>1</label>
    </ligand>
</feature>
<comment type="catalytic activity">
    <reaction evidence="1">
        <text>Exonucleolytic cleavage in the 3'- to 5'-direction to yield nucleoside 5'-phosphates.</text>
        <dbReference type="EC" id="3.1.11.2"/>
    </reaction>
</comment>
<dbReference type="InParanoid" id="A0A3Q1EIT7"/>
<dbReference type="AlphaFoldDB" id="A0A3Q1EIT7"/>
<evidence type="ECO:0000256" key="4">
    <source>
        <dbReference type="ARBA" id="ARBA00022723"/>
    </source>
</evidence>
<dbReference type="CDD" id="cd09076">
    <property type="entry name" value="L1-EN"/>
    <property type="match status" value="1"/>
</dbReference>
<feature type="binding site" evidence="9">
    <location>
        <position position="8"/>
    </location>
    <ligand>
        <name>Mg(2+)</name>
        <dbReference type="ChEBI" id="CHEBI:18420"/>
        <label>1</label>
    </ligand>
</feature>
<dbReference type="Proteomes" id="UP000257200">
    <property type="component" value="Unplaced"/>
</dbReference>
<reference evidence="12" key="1">
    <citation type="submission" date="2025-08" db="UniProtKB">
        <authorList>
            <consortium name="Ensembl"/>
        </authorList>
    </citation>
    <scope>IDENTIFICATION</scope>
</reference>
<evidence type="ECO:0000256" key="6">
    <source>
        <dbReference type="ARBA" id="ARBA00022801"/>
    </source>
</evidence>
<evidence type="ECO:0000313" key="12">
    <source>
        <dbReference type="Ensembl" id="ENSAPOP00000004381.1"/>
    </source>
</evidence>
<dbReference type="Gene3D" id="3.60.10.10">
    <property type="entry name" value="Endonuclease/exonuclease/phosphatase"/>
    <property type="match status" value="1"/>
</dbReference>
<dbReference type="GeneTree" id="ENSGT00940000177144"/>
<keyword evidence="13" id="KW-1185">Reference proteome</keyword>
<evidence type="ECO:0000256" key="8">
    <source>
        <dbReference type="ARBA" id="ARBA00023204"/>
    </source>
</evidence>
<dbReference type="GO" id="GO:0008081">
    <property type="term" value="F:phosphoric diester hydrolase activity"/>
    <property type="evidence" value="ECO:0007669"/>
    <property type="project" value="TreeGrafter"/>
</dbReference>
<keyword evidence="6" id="KW-0378">Hydrolase</keyword>
<name>A0A3Q1EIT7_9TELE</name>
<evidence type="ECO:0000256" key="1">
    <source>
        <dbReference type="ARBA" id="ARBA00000493"/>
    </source>
</evidence>